<dbReference type="AlphaFoldDB" id="A0A8K0VDG3"/>
<protein>
    <recommendedName>
        <fullName evidence="3">Lipoprotein</fullName>
    </recommendedName>
</protein>
<dbReference type="EMBL" id="JAESVN010000003">
    <property type="protein sequence ID" value="MBL4917277.1"/>
    <property type="molecule type" value="Genomic_DNA"/>
</dbReference>
<proteinExistence type="predicted"/>
<dbReference type="RefSeq" id="WP_202688125.1">
    <property type="nucleotide sequence ID" value="NZ_JAESVN010000003.1"/>
</dbReference>
<name>A0A8K0VDG3_9RHOB</name>
<evidence type="ECO:0000313" key="1">
    <source>
        <dbReference type="EMBL" id="MBL4917277.1"/>
    </source>
</evidence>
<dbReference type="PROSITE" id="PS51257">
    <property type="entry name" value="PROKAR_LIPOPROTEIN"/>
    <property type="match status" value="1"/>
</dbReference>
<gene>
    <name evidence="1" type="ORF">JL811_08570</name>
</gene>
<comment type="caution">
    <text evidence="1">The sequence shown here is derived from an EMBL/GenBank/DDBJ whole genome shotgun (WGS) entry which is preliminary data.</text>
</comment>
<organism evidence="1 2">
    <name type="scientific">Szabonella alba</name>
    <dbReference type="NCBI Taxonomy" id="2804194"/>
    <lineage>
        <taxon>Bacteria</taxon>
        <taxon>Pseudomonadati</taxon>
        <taxon>Pseudomonadota</taxon>
        <taxon>Alphaproteobacteria</taxon>
        <taxon>Rhodobacterales</taxon>
        <taxon>Paracoccaceae</taxon>
        <taxon>Szabonella</taxon>
    </lineage>
</organism>
<evidence type="ECO:0000313" key="2">
    <source>
        <dbReference type="Proteomes" id="UP000648908"/>
    </source>
</evidence>
<reference evidence="1" key="1">
    <citation type="submission" date="2021-01" db="EMBL/GenBank/DDBJ databases">
        <title>Tabrizicola alba sp. nov. a motile alkaliphilic bacterium isolated from a soda lake.</title>
        <authorList>
            <person name="Szuroczki S."/>
            <person name="Abbaszade G."/>
            <person name="Schumann P."/>
            <person name="Toth E."/>
        </authorList>
    </citation>
    <scope>NUCLEOTIDE SEQUENCE</scope>
    <source>
        <strain evidence="1">DMG-N-6</strain>
    </source>
</reference>
<dbReference type="Proteomes" id="UP000648908">
    <property type="component" value="Unassembled WGS sequence"/>
</dbReference>
<sequence length="150" mass="16307">MKKPLLAGIAATLILGGCGFGGSRLNPLNWFGGSSETAAVLVQESGQQDARLLVQQVTDLVVERNSNGAIVRATGLPPTQGYWEAELVPRPLEDGTLVYDFRVFPPTRAQNVSTPRSRHITVGAYISNHRLQEIRQITVQGEANARSSRR</sequence>
<keyword evidence="2" id="KW-1185">Reference proteome</keyword>
<evidence type="ECO:0008006" key="3">
    <source>
        <dbReference type="Google" id="ProtNLM"/>
    </source>
</evidence>
<accession>A0A8K0VDG3</accession>